<evidence type="ECO:0000256" key="1">
    <source>
        <dbReference type="SAM" id="SignalP"/>
    </source>
</evidence>
<dbReference type="EMBL" id="CP014145">
    <property type="protein sequence ID" value="AMB60210.1"/>
    <property type="molecule type" value="Genomic_DNA"/>
</dbReference>
<dbReference type="InterPro" id="IPR006059">
    <property type="entry name" value="SBP"/>
</dbReference>
<dbReference type="InterPro" id="IPR050490">
    <property type="entry name" value="Bact_solute-bd_prot1"/>
</dbReference>
<accession>A0A109QXN1</accession>
<reference evidence="2 3" key="1">
    <citation type="journal article" date="2016" name="J. Biotechnol.">
        <title>First complete genome sequence of a species in the genus Microterricola, an extremophilic cold active enzyme producing bacterial strain ERGS5:02 isolated from Sikkim Himalaya.</title>
        <authorList>
            <person name="Himanshu"/>
            <person name="Swarnkar M.K."/>
            <person name="Singh D."/>
            <person name="Kumar R."/>
        </authorList>
    </citation>
    <scope>NUCLEOTIDE SEQUENCE [LARGE SCALE GENOMIC DNA]</scope>
    <source>
        <strain evidence="2 3">ERGS5:02</strain>
    </source>
</reference>
<organism evidence="2 3">
    <name type="scientific">Microterricola viridarii</name>
    <dbReference type="NCBI Taxonomy" id="412690"/>
    <lineage>
        <taxon>Bacteria</taxon>
        <taxon>Bacillati</taxon>
        <taxon>Actinomycetota</taxon>
        <taxon>Actinomycetes</taxon>
        <taxon>Micrococcales</taxon>
        <taxon>Microbacteriaceae</taxon>
        <taxon>Microterricola</taxon>
    </lineage>
</organism>
<evidence type="ECO:0008006" key="4">
    <source>
        <dbReference type="Google" id="ProtNLM"/>
    </source>
</evidence>
<dbReference type="PROSITE" id="PS51257">
    <property type="entry name" value="PROKAR_LIPOPROTEIN"/>
    <property type="match status" value="1"/>
</dbReference>
<dbReference type="KEGG" id="mvd:AWU67_16605"/>
<dbReference type="RefSeq" id="WP_067231688.1">
    <property type="nucleotide sequence ID" value="NZ_CP014145.1"/>
</dbReference>
<protein>
    <recommendedName>
        <fullName evidence="4">Carbohydrate ABC transporter substrate-binding protein, CUT1 family</fullName>
    </recommendedName>
</protein>
<dbReference type="PANTHER" id="PTHR43649">
    <property type="entry name" value="ARABINOSE-BINDING PROTEIN-RELATED"/>
    <property type="match status" value="1"/>
</dbReference>
<keyword evidence="3" id="KW-1185">Reference proteome</keyword>
<evidence type="ECO:0000313" key="3">
    <source>
        <dbReference type="Proteomes" id="UP000058305"/>
    </source>
</evidence>
<dbReference type="AlphaFoldDB" id="A0A109QXN1"/>
<name>A0A109QXN1_9MICO</name>
<evidence type="ECO:0000313" key="2">
    <source>
        <dbReference type="EMBL" id="AMB60210.1"/>
    </source>
</evidence>
<reference evidence="3" key="2">
    <citation type="submission" date="2016-01" db="EMBL/GenBank/DDBJ databases">
        <title>First complete genome sequence of a species in the genus Microterricola, an extremophilic cold active enzyme producing strain ERGS5:02 isolated from Sikkim Himalaya.</title>
        <authorList>
            <person name="Kumar R."/>
            <person name="Singh D."/>
            <person name="Swarnkar M.K."/>
        </authorList>
    </citation>
    <scope>NUCLEOTIDE SEQUENCE [LARGE SCALE GENOMIC DNA]</scope>
    <source>
        <strain evidence="3">ERGS5:02</strain>
    </source>
</reference>
<dbReference type="Pfam" id="PF01547">
    <property type="entry name" value="SBP_bac_1"/>
    <property type="match status" value="1"/>
</dbReference>
<dbReference type="SUPFAM" id="SSF53850">
    <property type="entry name" value="Periplasmic binding protein-like II"/>
    <property type="match status" value="1"/>
</dbReference>
<dbReference type="Proteomes" id="UP000058305">
    <property type="component" value="Chromosome"/>
</dbReference>
<gene>
    <name evidence="2" type="ORF">AWU67_16605</name>
</gene>
<dbReference type="OrthoDB" id="8317736at2"/>
<dbReference type="Gene3D" id="3.40.190.10">
    <property type="entry name" value="Periplasmic binding protein-like II"/>
    <property type="match status" value="2"/>
</dbReference>
<feature type="signal peptide" evidence="1">
    <location>
        <begin position="1"/>
        <end position="25"/>
    </location>
</feature>
<proteinExistence type="predicted"/>
<dbReference type="PANTHER" id="PTHR43649:SF12">
    <property type="entry name" value="DIACETYLCHITOBIOSE BINDING PROTEIN DASA"/>
    <property type="match status" value="1"/>
</dbReference>
<keyword evidence="1" id="KW-0732">Signal</keyword>
<sequence length="442" mass="47007">MFKKKTMATGAIIVAFAAGSLGLTACSSDATVSEGASDKTTVNWWSWDPDNSNYQAWVDAFEAENPDIDLKFRFIQYSDYENAVRLAAKSDSGPDVFGIEPGAMSEQFAPLTLDLTTLAEEEIGADWQDQLLGTDQLAVEGKQVSLPWKLGGGGLIWYNKNILDAAGATPPTNLAEWKDMCAKVEAQGVTCFVHGAKDDWVNLDVFQAIANQIDPGAIYAAFDGEKKFNTPDMVSAFDAWKGLFDEGIIQPGALGMTQYPDANDAMSKGEAASIAFGTWHNDHMTKARLAGSVETYGPDIVNQVFLPIAFPDVVGGAQETGRLFGAPAGWAISSKSKQQEAAFTFVKWFTTSETAQSMIASALNQPALASMPVTSDDLVAPELQQPALDEQAKQFANLIGPRQISNADVASALGQALSAVASDQMSSKDAAASVQAAIDGAK</sequence>
<feature type="chain" id="PRO_5039207165" description="Carbohydrate ABC transporter substrate-binding protein, CUT1 family" evidence="1">
    <location>
        <begin position="26"/>
        <end position="442"/>
    </location>
</feature>